<dbReference type="AlphaFoldDB" id="A0A832WIX0"/>
<evidence type="ECO:0000313" key="2">
    <source>
        <dbReference type="Proteomes" id="UP000645676"/>
    </source>
</evidence>
<dbReference type="Proteomes" id="UP000645676">
    <property type="component" value="Unassembled WGS sequence"/>
</dbReference>
<dbReference type="RefSeq" id="WP_010870471.1">
    <property type="nucleotide sequence ID" value="NC_000909.1"/>
</dbReference>
<dbReference type="OMA" id="YWKGWID"/>
<proteinExistence type="predicted"/>
<protein>
    <submittedName>
        <fullName evidence="1">Uncharacterized protein</fullName>
    </submittedName>
</protein>
<gene>
    <name evidence="1" type="ORF">HA335_04325</name>
</gene>
<sequence>MGDDIYIPPKPKPKPKPKPEYKYALWYFKYTNTYEKRFNGTVGDLLNRGFNYAIALEKDEGSGTPESGNLREDGEKDGKEFGEFINSELSGIKYIAQIPYYKRGMLEKLKNASKDKKQMEYYINHIYLVKRTLEYWKGWIDGVIESCDSNLVGFYWNFESPGQVSWGFITDWEIAQLSTYIKQKSNELNRKLEFIWIPYINDIENPDNNDIKRLSKYFDYVFVQPHYYIAWKYWCLWNYEKNVSEDIREYWKYQINRYNGYLTQGITKLIEVLNWIKEIPNGYIEMEVDNKIDEYKYHDLINKACDYIKAREFLTGRDIWQIRAYYFDTNIENVDKVRNGAYGIKGCKNW</sequence>
<reference evidence="1" key="1">
    <citation type="journal article" date="2020" name="bioRxiv">
        <title>A rank-normalized archaeal taxonomy based on genome phylogeny resolves widespread incomplete and uneven classifications.</title>
        <authorList>
            <person name="Rinke C."/>
            <person name="Chuvochina M."/>
            <person name="Mussig A.J."/>
            <person name="Chaumeil P.-A."/>
            <person name="Waite D.W."/>
            <person name="Whitman W.B."/>
            <person name="Parks D.H."/>
            <person name="Hugenholtz P."/>
        </authorList>
    </citation>
    <scope>NUCLEOTIDE SEQUENCE</scope>
    <source>
        <strain evidence="1">UBA8849</strain>
    </source>
</reference>
<dbReference type="EMBL" id="DUJR01000023">
    <property type="protein sequence ID" value="HII59794.1"/>
    <property type="molecule type" value="Genomic_DNA"/>
</dbReference>
<evidence type="ECO:0000313" key="1">
    <source>
        <dbReference type="EMBL" id="HII59794.1"/>
    </source>
</evidence>
<name>A0A832WIX0_9EURY</name>
<accession>A0A832WIX0</accession>
<comment type="caution">
    <text evidence="1">The sequence shown here is derived from an EMBL/GenBank/DDBJ whole genome shotgun (WGS) entry which is preliminary data.</text>
</comment>
<organism evidence="1 2">
    <name type="scientific">Methanocaldococcus jannaschii</name>
    <dbReference type="NCBI Taxonomy" id="2190"/>
    <lineage>
        <taxon>Archaea</taxon>
        <taxon>Methanobacteriati</taxon>
        <taxon>Methanobacteriota</taxon>
        <taxon>Methanomada group</taxon>
        <taxon>Methanococci</taxon>
        <taxon>Methanococcales</taxon>
        <taxon>Methanocaldococcaceae</taxon>
        <taxon>Methanocaldococcus</taxon>
    </lineage>
</organism>